<gene>
    <name evidence="3" type="ORF">KQX62_02225</name>
</gene>
<evidence type="ECO:0000313" key="4">
    <source>
        <dbReference type="Proteomes" id="UP001163166"/>
    </source>
</evidence>
<dbReference type="Pfam" id="PF11259">
    <property type="entry name" value="DUF3060"/>
    <property type="match status" value="1"/>
</dbReference>
<dbReference type="AlphaFoldDB" id="A0AAX3DZ89"/>
<organism evidence="3 4">
    <name type="scientific">Rhodopseudomonas palustris</name>
    <dbReference type="NCBI Taxonomy" id="1076"/>
    <lineage>
        <taxon>Bacteria</taxon>
        <taxon>Pseudomonadati</taxon>
        <taxon>Pseudomonadota</taxon>
        <taxon>Alphaproteobacteria</taxon>
        <taxon>Hyphomicrobiales</taxon>
        <taxon>Nitrobacteraceae</taxon>
        <taxon>Rhodopseudomonas</taxon>
    </lineage>
</organism>
<dbReference type="InterPro" id="IPR021417">
    <property type="entry name" value="DUF3060"/>
</dbReference>
<keyword evidence="2" id="KW-0732">Signal</keyword>
<evidence type="ECO:0000313" key="3">
    <source>
        <dbReference type="EMBL" id="UYO40151.1"/>
    </source>
</evidence>
<proteinExistence type="predicted"/>
<reference evidence="3" key="1">
    <citation type="journal article" date="2022" name="Biol. Control">
        <title>In silico genomic analysis of Rhodopseudomonas palustris strains revealed potential biocontrol agents and crop yield enhancers.</title>
        <authorList>
            <person name="Surachat K."/>
            <person name="Kantachote D."/>
            <person name="Deachamag P."/>
            <person name="Wonglapsuwan M."/>
        </authorList>
    </citation>
    <scope>NUCLEOTIDE SEQUENCE</scope>
    <source>
        <strain evidence="3">TLS06</strain>
    </source>
</reference>
<name>A0AAX3DZ89_RHOPL</name>
<dbReference type="Proteomes" id="UP001163166">
    <property type="component" value="Chromosome"/>
</dbReference>
<protein>
    <submittedName>
        <fullName evidence="3">DUF3060 domain-containing protein</fullName>
    </submittedName>
</protein>
<feature type="region of interest" description="Disordered" evidence="1">
    <location>
        <begin position="152"/>
        <end position="172"/>
    </location>
</feature>
<dbReference type="EMBL" id="CP076676">
    <property type="protein sequence ID" value="UYO40151.1"/>
    <property type="molecule type" value="Genomic_DNA"/>
</dbReference>
<evidence type="ECO:0000256" key="1">
    <source>
        <dbReference type="SAM" id="MobiDB-lite"/>
    </source>
</evidence>
<dbReference type="RefSeq" id="WP_264075271.1">
    <property type="nucleotide sequence ID" value="NZ_CP076676.1"/>
</dbReference>
<evidence type="ECO:0000256" key="2">
    <source>
        <dbReference type="SAM" id="SignalP"/>
    </source>
</evidence>
<sequence>MLLRLPVITAAMLAVISLAHAADDELTIQGIGISRDIDCQGKNVGVYGAENEIALTGQCRTITVHGSKHKVSFEQGQTLSVSGSDNVVNGGRANDVVVSVAKNIVTTTLEAGEEPGKLKATGANNKITLVLSGPSRLDVGGVEQVVEWSKADGAPNPEVRSSGALNSIKRKK</sequence>
<feature type="signal peptide" evidence="2">
    <location>
        <begin position="1"/>
        <end position="21"/>
    </location>
</feature>
<feature type="chain" id="PRO_5043410453" evidence="2">
    <location>
        <begin position="22"/>
        <end position="172"/>
    </location>
</feature>
<accession>A0AAX3DZ89</accession>